<sequence length="390" mass="43943">MKIILWLLGLGALAVGLSVAARYNEAYALVVWWPHRVQIAMNLLVLLLAGGFVIAYKLVRLVVRGMEMPGEVSAYRQRRRREVAQRAMHEAERFFYEGRYGQAFRSATQAYEGISRPGLAALLAARSAHAMHDTERRDAWLAHAAEYDGDIRFARLMSEAEMALADRRFDDAAQHLDVLRASGHRHLAVLRLALQTEQGRGRWAEVARLARTLRKHDALTDDQAAPLLRRAQVEQLRDAEGDLDALERVWQTIPERERRDTGFLLRGLPYLIGAGDEKLAVEAIEQALKTDWEPELASLYGRCKSTDLRSQLAVGEGWLKSHPEDSGLLLALGRLCLRAQLWGKAQSYFEASLSQQVSRAAHLELARLADRLERKSEAERHYREAAALGA</sequence>
<dbReference type="EMBL" id="JBEWZI010000007">
    <property type="protein sequence ID" value="MET7014150.1"/>
    <property type="molecule type" value="Genomic_DNA"/>
</dbReference>
<organism evidence="12 13">
    <name type="scientific">Uliginosibacterium flavum</name>
    <dbReference type="NCBI Taxonomy" id="1396831"/>
    <lineage>
        <taxon>Bacteria</taxon>
        <taxon>Pseudomonadati</taxon>
        <taxon>Pseudomonadota</taxon>
        <taxon>Betaproteobacteria</taxon>
        <taxon>Rhodocyclales</taxon>
        <taxon>Zoogloeaceae</taxon>
        <taxon>Uliginosibacterium</taxon>
    </lineage>
</organism>
<evidence type="ECO:0000256" key="5">
    <source>
        <dbReference type="ARBA" id="ARBA00022519"/>
    </source>
</evidence>
<evidence type="ECO:0000256" key="8">
    <source>
        <dbReference type="ARBA" id="ARBA00023136"/>
    </source>
</evidence>
<evidence type="ECO:0000256" key="2">
    <source>
        <dbReference type="ARBA" id="ARBA00004429"/>
    </source>
</evidence>
<dbReference type="Pfam" id="PF07219">
    <property type="entry name" value="HemY_N"/>
    <property type="match status" value="1"/>
</dbReference>
<keyword evidence="9" id="KW-0627">Porphyrin biosynthesis</keyword>
<dbReference type="NCBIfam" id="TIGR00540">
    <property type="entry name" value="TPR_hemY_coli"/>
    <property type="match status" value="1"/>
</dbReference>
<comment type="pathway">
    <text evidence="3">Porphyrin-containing compound metabolism; protoheme biosynthesis.</text>
</comment>
<gene>
    <name evidence="12" type="ORF">ABXR19_08100</name>
</gene>
<keyword evidence="4" id="KW-1003">Cell membrane</keyword>
<comment type="subcellular location">
    <subcellularLocation>
        <location evidence="2">Cell inner membrane</location>
        <topology evidence="2">Multi-pass membrane protein</topology>
    </subcellularLocation>
</comment>
<protein>
    <submittedName>
        <fullName evidence="12">Heme biosynthesis HemY N-terminal domain-containing protein</fullName>
    </submittedName>
</protein>
<keyword evidence="6 10" id="KW-0812">Transmembrane</keyword>
<name>A0ABV2TJQ6_9RHOO</name>
<keyword evidence="8 10" id="KW-0472">Membrane</keyword>
<evidence type="ECO:0000256" key="1">
    <source>
        <dbReference type="ARBA" id="ARBA00002962"/>
    </source>
</evidence>
<feature type="transmembrane region" description="Helical" evidence="10">
    <location>
        <begin position="39"/>
        <end position="59"/>
    </location>
</feature>
<evidence type="ECO:0000256" key="7">
    <source>
        <dbReference type="ARBA" id="ARBA00022989"/>
    </source>
</evidence>
<evidence type="ECO:0000256" key="10">
    <source>
        <dbReference type="SAM" id="Phobius"/>
    </source>
</evidence>
<feature type="domain" description="HemY N-terminal" evidence="11">
    <location>
        <begin position="27"/>
        <end position="131"/>
    </location>
</feature>
<keyword evidence="7 10" id="KW-1133">Transmembrane helix</keyword>
<evidence type="ECO:0000256" key="4">
    <source>
        <dbReference type="ARBA" id="ARBA00022475"/>
    </source>
</evidence>
<reference evidence="12 13" key="1">
    <citation type="submission" date="2024-07" db="EMBL/GenBank/DDBJ databases">
        <title>Uliginosibacterium flavum JJ3220;KACC:17644.</title>
        <authorList>
            <person name="Kim M.K."/>
        </authorList>
    </citation>
    <scope>NUCLEOTIDE SEQUENCE [LARGE SCALE GENOMIC DNA]</scope>
    <source>
        <strain evidence="12 13">KACC:17644</strain>
    </source>
</reference>
<evidence type="ECO:0000313" key="13">
    <source>
        <dbReference type="Proteomes" id="UP001549691"/>
    </source>
</evidence>
<evidence type="ECO:0000259" key="11">
    <source>
        <dbReference type="Pfam" id="PF07219"/>
    </source>
</evidence>
<keyword evidence="5" id="KW-0997">Cell inner membrane</keyword>
<dbReference type="InterPro" id="IPR005254">
    <property type="entry name" value="Heme_biosyn_assoc_TPR_pro"/>
</dbReference>
<comment type="function">
    <text evidence="1">Involved in a late step of protoheme IX synthesis.</text>
</comment>
<dbReference type="RefSeq" id="WP_354600612.1">
    <property type="nucleotide sequence ID" value="NZ_JBEWZI010000007.1"/>
</dbReference>
<dbReference type="Proteomes" id="UP001549691">
    <property type="component" value="Unassembled WGS sequence"/>
</dbReference>
<proteinExistence type="predicted"/>
<evidence type="ECO:0000313" key="12">
    <source>
        <dbReference type="EMBL" id="MET7014150.1"/>
    </source>
</evidence>
<comment type="caution">
    <text evidence="12">The sequence shown here is derived from an EMBL/GenBank/DDBJ whole genome shotgun (WGS) entry which is preliminary data.</text>
</comment>
<dbReference type="InterPro" id="IPR011990">
    <property type="entry name" value="TPR-like_helical_dom_sf"/>
</dbReference>
<dbReference type="Gene3D" id="1.25.40.10">
    <property type="entry name" value="Tetratricopeptide repeat domain"/>
    <property type="match status" value="1"/>
</dbReference>
<dbReference type="SUPFAM" id="SSF48452">
    <property type="entry name" value="TPR-like"/>
    <property type="match status" value="1"/>
</dbReference>
<evidence type="ECO:0000256" key="9">
    <source>
        <dbReference type="ARBA" id="ARBA00023244"/>
    </source>
</evidence>
<keyword evidence="13" id="KW-1185">Reference proteome</keyword>
<dbReference type="InterPro" id="IPR010817">
    <property type="entry name" value="HemY_N"/>
</dbReference>
<evidence type="ECO:0000256" key="6">
    <source>
        <dbReference type="ARBA" id="ARBA00022692"/>
    </source>
</evidence>
<evidence type="ECO:0000256" key="3">
    <source>
        <dbReference type="ARBA" id="ARBA00004744"/>
    </source>
</evidence>
<accession>A0ABV2TJQ6</accession>